<dbReference type="AlphaFoldDB" id="A0AAE1RLB8"/>
<keyword evidence="2" id="KW-1185">Reference proteome</keyword>
<proteinExistence type="predicted"/>
<dbReference type="Proteomes" id="UP001291623">
    <property type="component" value="Unassembled WGS sequence"/>
</dbReference>
<evidence type="ECO:0000313" key="2">
    <source>
        <dbReference type="Proteomes" id="UP001291623"/>
    </source>
</evidence>
<dbReference type="EMBL" id="JAVYJV010000015">
    <property type="protein sequence ID" value="KAK4353121.1"/>
    <property type="molecule type" value="Genomic_DNA"/>
</dbReference>
<evidence type="ECO:0000313" key="1">
    <source>
        <dbReference type="EMBL" id="KAK4353121.1"/>
    </source>
</evidence>
<gene>
    <name evidence="1" type="ORF">RND71_028639</name>
</gene>
<name>A0AAE1RLB8_9SOLA</name>
<sequence>METHSYLYFACQYSKTICQKLLNWSGLHRQTGDWTEEMLWVLKQIRHKRVNGEILRSLFGSSLSFLLFQFSCLIEQLIVHKCNECGQVLPESFEPPVDES</sequence>
<organism evidence="1 2">
    <name type="scientific">Anisodus tanguticus</name>
    <dbReference type="NCBI Taxonomy" id="243964"/>
    <lineage>
        <taxon>Eukaryota</taxon>
        <taxon>Viridiplantae</taxon>
        <taxon>Streptophyta</taxon>
        <taxon>Embryophyta</taxon>
        <taxon>Tracheophyta</taxon>
        <taxon>Spermatophyta</taxon>
        <taxon>Magnoliopsida</taxon>
        <taxon>eudicotyledons</taxon>
        <taxon>Gunneridae</taxon>
        <taxon>Pentapetalae</taxon>
        <taxon>asterids</taxon>
        <taxon>lamiids</taxon>
        <taxon>Solanales</taxon>
        <taxon>Solanaceae</taxon>
        <taxon>Solanoideae</taxon>
        <taxon>Hyoscyameae</taxon>
        <taxon>Anisodus</taxon>
    </lineage>
</organism>
<accession>A0AAE1RLB8</accession>
<comment type="caution">
    <text evidence="1">The sequence shown here is derived from an EMBL/GenBank/DDBJ whole genome shotgun (WGS) entry which is preliminary data.</text>
</comment>
<reference evidence="1" key="1">
    <citation type="submission" date="2023-12" db="EMBL/GenBank/DDBJ databases">
        <title>Genome assembly of Anisodus tanguticus.</title>
        <authorList>
            <person name="Wang Y.-J."/>
        </authorList>
    </citation>
    <scope>NUCLEOTIDE SEQUENCE</scope>
    <source>
        <strain evidence="1">KB-2021</strain>
        <tissue evidence="1">Leaf</tissue>
    </source>
</reference>
<protein>
    <submittedName>
        <fullName evidence="1">Uncharacterized protein</fullName>
    </submittedName>
</protein>